<dbReference type="GO" id="GO:0016757">
    <property type="term" value="F:glycosyltransferase activity"/>
    <property type="evidence" value="ECO:0007669"/>
    <property type="project" value="UniProtKB-KW"/>
</dbReference>
<dbReference type="Gene3D" id="3.90.550.10">
    <property type="entry name" value="Spore Coat Polysaccharide Biosynthesis Protein SpsA, Chain A"/>
    <property type="match status" value="1"/>
</dbReference>
<dbReference type="Proteomes" id="UP001168380">
    <property type="component" value="Unassembled WGS sequence"/>
</dbReference>
<accession>A0ABT8TGV8</accession>
<dbReference type="EMBL" id="JAULRT010000060">
    <property type="protein sequence ID" value="MDO3383235.1"/>
    <property type="molecule type" value="Genomic_DNA"/>
</dbReference>
<evidence type="ECO:0000313" key="2">
    <source>
        <dbReference type="EMBL" id="MDO3383235.1"/>
    </source>
</evidence>
<dbReference type="InterPro" id="IPR001173">
    <property type="entry name" value="Glyco_trans_2-like"/>
</dbReference>
<keyword evidence="2" id="KW-0808">Transferase</keyword>
<dbReference type="PANTHER" id="PTHR22916:SF3">
    <property type="entry name" value="UDP-GLCNAC:BETAGAL BETA-1,3-N-ACETYLGLUCOSAMINYLTRANSFERASE-LIKE PROTEIN 1"/>
    <property type="match status" value="1"/>
</dbReference>
<keyword evidence="3" id="KW-1185">Reference proteome</keyword>
<feature type="domain" description="Glycosyltransferase 2-like" evidence="1">
    <location>
        <begin position="394"/>
        <end position="519"/>
    </location>
</feature>
<dbReference type="CDD" id="cd06433">
    <property type="entry name" value="GT_2_WfgS_like"/>
    <property type="match status" value="1"/>
</dbReference>
<gene>
    <name evidence="2" type="ORF">QWI16_13725</name>
</gene>
<dbReference type="SUPFAM" id="SSF53448">
    <property type="entry name" value="Nucleotide-diphospho-sugar transferases"/>
    <property type="match status" value="1"/>
</dbReference>
<evidence type="ECO:0000259" key="1">
    <source>
        <dbReference type="Pfam" id="PF00535"/>
    </source>
</evidence>
<sequence length="621" mass="71059">MNFFDFLNDEQLNKLAFADLHFLRKRNDKELKEILSSWISEAHRTTPPPNSQKKYDALFLQSLERPDYDDLFLSIIRASEVRDYIYIKRNGLQKKDINPSAVNFLSRNFKVLNRLRCDNPLISKCLAVKLCQYAFIASNIGRISVNCAVFFSDMQPLEYLCSLHLRELGVTTVTAQHGLYIEYPNSDTVNVINYENHASDYFLSWGENTERLIRKYHPEAKIIICGKPNLEAFEPCENNQGILVILDQEIFRKENLELLNIATDFAKKSSLNVLVKFHPGNNRASYYKIFPTLNETFDLDPSFIIAGHTSSLLFEAQRQGAKVVQYASDVPSIDLGSKLKFTDQSSFSIAYNYAKYGTSSADISNIRYIGSESRSQYKFFFEKLIGNNDYPFFSIIVPTFNSSLTISRCINALLNQSFKDFEIIVVDGGSTDATITLLTEHYSKNPRVKIYCQKDNGIYDAMNKGTSYSKGKWLYYMGSDDELYNEGVLNEVYRRLSEGNYDFAYGSVRVVGDVKWAKDGSLYDGKFDDIKITKKNICHQAIFYSSNIASKAGMYNTKFPVCADWDVNLRVWPKSRKLYLDMTIANFFSGGTSTSGGDPEFGKAFKEKLNEFHKELEAKHE</sequence>
<dbReference type="EC" id="2.4.-.-" evidence="2"/>
<comment type="caution">
    <text evidence="2">The sequence shown here is derived from an EMBL/GenBank/DDBJ whole genome shotgun (WGS) entry which is preliminary data.</text>
</comment>
<organism evidence="2 3">
    <name type="scientific">Gilvimarinus algae</name>
    <dbReference type="NCBI Taxonomy" id="3058037"/>
    <lineage>
        <taxon>Bacteria</taxon>
        <taxon>Pseudomonadati</taxon>
        <taxon>Pseudomonadota</taxon>
        <taxon>Gammaproteobacteria</taxon>
        <taxon>Cellvibrionales</taxon>
        <taxon>Cellvibrionaceae</taxon>
        <taxon>Gilvimarinus</taxon>
    </lineage>
</organism>
<evidence type="ECO:0000313" key="3">
    <source>
        <dbReference type="Proteomes" id="UP001168380"/>
    </source>
</evidence>
<dbReference type="PANTHER" id="PTHR22916">
    <property type="entry name" value="GLYCOSYLTRANSFERASE"/>
    <property type="match status" value="1"/>
</dbReference>
<protein>
    <submittedName>
        <fullName evidence="2">Glycosyltransferase family 2 protein</fullName>
        <ecNumber evidence="2">2.4.-.-</ecNumber>
    </submittedName>
</protein>
<dbReference type="Pfam" id="PF00535">
    <property type="entry name" value="Glycos_transf_2"/>
    <property type="match status" value="1"/>
</dbReference>
<reference evidence="2" key="1">
    <citation type="submission" date="2023-07" db="EMBL/GenBank/DDBJ databases">
        <title>Gilvimarinus algae sp. nov., isolated from the surface of Kelp.</title>
        <authorList>
            <person name="Sun Y.Y."/>
            <person name="Gong Y."/>
            <person name="Du Z.J."/>
        </authorList>
    </citation>
    <scope>NUCLEOTIDE SEQUENCE</scope>
    <source>
        <strain evidence="2">SDUM040014</strain>
    </source>
</reference>
<dbReference type="RefSeq" id="WP_302714004.1">
    <property type="nucleotide sequence ID" value="NZ_JAULRT010000060.1"/>
</dbReference>
<proteinExistence type="predicted"/>
<dbReference type="InterPro" id="IPR029044">
    <property type="entry name" value="Nucleotide-diphossugar_trans"/>
</dbReference>
<keyword evidence="2" id="KW-0328">Glycosyltransferase</keyword>
<name>A0ABT8TGV8_9GAMM</name>